<dbReference type="Pfam" id="PF13581">
    <property type="entry name" value="HATPase_c_2"/>
    <property type="match status" value="1"/>
</dbReference>
<keyword evidence="1" id="KW-0723">Serine/threonine-protein kinase</keyword>
<dbReference type="SMART" id="SM00091">
    <property type="entry name" value="PAS"/>
    <property type="match status" value="1"/>
</dbReference>
<dbReference type="Gene3D" id="3.30.450.20">
    <property type="entry name" value="PAS domain"/>
    <property type="match status" value="1"/>
</dbReference>
<dbReference type="AlphaFoldDB" id="A0A4P7IC42"/>
<keyword evidence="1" id="KW-0808">Transferase</keyword>
<dbReference type="InterPro" id="IPR013767">
    <property type="entry name" value="PAS_fold"/>
</dbReference>
<dbReference type="Pfam" id="PF00989">
    <property type="entry name" value="PAS"/>
    <property type="match status" value="1"/>
</dbReference>
<dbReference type="CDD" id="cd00130">
    <property type="entry name" value="PAS"/>
    <property type="match status" value="1"/>
</dbReference>
<evidence type="ECO:0000313" key="3">
    <source>
        <dbReference type="EMBL" id="QBX54664.1"/>
    </source>
</evidence>
<gene>
    <name evidence="3" type="ORF">EXE58_03750</name>
</gene>
<dbReference type="KEGG" id="nsn:EXE58_03750"/>
<sequence length="446" mass="47742">MTPHRHPGSSRGADDAQGQTLLAHPSSVAAARRMVREVLASAHRDELVDTAQLLVSEVVTNALVHAGTPIDFHAFVGEAGLRVEVSDGSTQAPSPRRYAGMAGTGRGLKLLQQLGDSWGTLPLPDGKTVWFELDGNDELDENVPMPVAAGEGQGGAARGPYDDAVDVVLLDTPLLLHAAWQEHAEAMLREYLLVSLDDDDPMEVLAAHAAASDAISLLNQHILVPHLGEDPATVMAQAVDPELSSRRVVLHVPRASVPHFRVLDETMETALGLAESGTFLTPPIQPEVRELRRWLCQEVSRQAHGGPPSAWWSDPDVATTDAVSPIPWEDDVIATPGQAVLAADVNGRIVVASPGACELLRYDTSAELVGRRLVAIIPARYHQAHLAGLTLHLSNGRSPLLGRTVVVPFLRRDGSEVAVEMLVEVRRQEGERVFVAGLRPAPALPG</sequence>
<accession>A0A4P7IC42</accession>
<keyword evidence="4" id="KW-1185">Reference proteome</keyword>
<dbReference type="PANTHER" id="PTHR35526">
    <property type="entry name" value="ANTI-SIGMA-F FACTOR RSBW-RELATED"/>
    <property type="match status" value="1"/>
</dbReference>
<dbReference type="SUPFAM" id="SSF55785">
    <property type="entry name" value="PYP-like sensor domain (PAS domain)"/>
    <property type="match status" value="1"/>
</dbReference>
<dbReference type="PANTHER" id="PTHR35526:SF3">
    <property type="entry name" value="ANTI-SIGMA-F FACTOR RSBW"/>
    <property type="match status" value="1"/>
</dbReference>
<dbReference type="Proteomes" id="UP000294853">
    <property type="component" value="Chromosome"/>
</dbReference>
<dbReference type="InterPro" id="IPR050267">
    <property type="entry name" value="Anti-sigma-factor_SerPK"/>
</dbReference>
<dbReference type="CDD" id="cd16936">
    <property type="entry name" value="HATPase_RsbW-like"/>
    <property type="match status" value="1"/>
</dbReference>
<evidence type="ECO:0000313" key="4">
    <source>
        <dbReference type="Proteomes" id="UP000294853"/>
    </source>
</evidence>
<dbReference type="GO" id="GO:0004674">
    <property type="term" value="F:protein serine/threonine kinase activity"/>
    <property type="evidence" value="ECO:0007669"/>
    <property type="project" value="UniProtKB-KW"/>
</dbReference>
<dbReference type="SUPFAM" id="SSF55874">
    <property type="entry name" value="ATPase domain of HSP90 chaperone/DNA topoisomerase II/histidine kinase"/>
    <property type="match status" value="1"/>
</dbReference>
<feature type="domain" description="PAS" evidence="2">
    <location>
        <begin position="327"/>
        <end position="394"/>
    </location>
</feature>
<keyword evidence="1" id="KW-0418">Kinase</keyword>
<dbReference type="Gene3D" id="3.30.565.10">
    <property type="entry name" value="Histidine kinase-like ATPase, C-terminal domain"/>
    <property type="match status" value="1"/>
</dbReference>
<protein>
    <submittedName>
        <fullName evidence="3">PAS domain S-box protein</fullName>
    </submittedName>
</protein>
<dbReference type="EMBL" id="CP038436">
    <property type="protein sequence ID" value="QBX54664.1"/>
    <property type="molecule type" value="Genomic_DNA"/>
</dbReference>
<reference evidence="3 4" key="1">
    <citation type="submission" date="2019-03" db="EMBL/GenBank/DDBJ databases">
        <title>Three New Species of Nocardioides, Nocardioides euryhalodurans sp. nov., Nocardioides seonyuensis sp. nov. and Nocardioides eburneoflavus sp. nov. Iolated from Soil.</title>
        <authorList>
            <person name="Roh S.G."/>
            <person name="Lee C."/>
            <person name="Kim M.-K."/>
            <person name="Kim S.B."/>
        </authorList>
    </citation>
    <scope>NUCLEOTIDE SEQUENCE [LARGE SCALE GENOMIC DNA]</scope>
    <source>
        <strain evidence="3 4">MMS17-SY207-3</strain>
    </source>
</reference>
<name>A0A4P7IC42_9ACTN</name>
<dbReference type="InterPro" id="IPR036890">
    <property type="entry name" value="HATPase_C_sf"/>
</dbReference>
<dbReference type="OrthoDB" id="4088450at2"/>
<evidence type="ECO:0000256" key="1">
    <source>
        <dbReference type="ARBA" id="ARBA00022527"/>
    </source>
</evidence>
<dbReference type="InterPro" id="IPR003594">
    <property type="entry name" value="HATPase_dom"/>
</dbReference>
<organism evidence="3 4">
    <name type="scientific">Nocardioides seonyuensis</name>
    <dbReference type="NCBI Taxonomy" id="2518371"/>
    <lineage>
        <taxon>Bacteria</taxon>
        <taxon>Bacillati</taxon>
        <taxon>Actinomycetota</taxon>
        <taxon>Actinomycetes</taxon>
        <taxon>Propionibacteriales</taxon>
        <taxon>Nocardioidaceae</taxon>
        <taxon>Nocardioides</taxon>
    </lineage>
</organism>
<evidence type="ECO:0000259" key="2">
    <source>
        <dbReference type="SMART" id="SM00091"/>
    </source>
</evidence>
<dbReference type="RefSeq" id="WP_135266636.1">
    <property type="nucleotide sequence ID" value="NZ_CP038436.1"/>
</dbReference>
<dbReference type="InterPro" id="IPR035965">
    <property type="entry name" value="PAS-like_dom_sf"/>
</dbReference>
<dbReference type="NCBIfam" id="TIGR00229">
    <property type="entry name" value="sensory_box"/>
    <property type="match status" value="1"/>
</dbReference>
<proteinExistence type="predicted"/>
<dbReference type="GO" id="GO:0006355">
    <property type="term" value="P:regulation of DNA-templated transcription"/>
    <property type="evidence" value="ECO:0007669"/>
    <property type="project" value="InterPro"/>
</dbReference>
<dbReference type="InterPro" id="IPR000014">
    <property type="entry name" value="PAS"/>
</dbReference>